<dbReference type="SUPFAM" id="SSF48371">
    <property type="entry name" value="ARM repeat"/>
    <property type="match status" value="1"/>
</dbReference>
<evidence type="ECO:0000313" key="7">
    <source>
        <dbReference type="EMBL" id="WWC73595.1"/>
    </source>
</evidence>
<dbReference type="Pfam" id="PF10350">
    <property type="entry name" value="DUF2428"/>
    <property type="match status" value="1"/>
</dbReference>
<evidence type="ECO:0000259" key="4">
    <source>
        <dbReference type="Pfam" id="PF25150"/>
    </source>
</evidence>
<dbReference type="Pfam" id="PF25150">
    <property type="entry name" value="TPR_Trm732"/>
    <property type="match status" value="1"/>
</dbReference>
<evidence type="ECO:0000256" key="2">
    <source>
        <dbReference type="ARBA" id="ARBA00022694"/>
    </source>
</evidence>
<evidence type="ECO:0000256" key="1">
    <source>
        <dbReference type="ARBA" id="ARBA00010409"/>
    </source>
</evidence>
<dbReference type="InterPro" id="IPR056843">
    <property type="entry name" value="THADA-like_TPR"/>
</dbReference>
<dbReference type="InterPro" id="IPR016024">
    <property type="entry name" value="ARM-type_fold"/>
</dbReference>
<evidence type="ECO:0000313" key="8">
    <source>
        <dbReference type="Proteomes" id="UP000094020"/>
    </source>
</evidence>
<evidence type="ECO:0000313" key="6">
    <source>
        <dbReference type="EMBL" id="OCF48033.1"/>
    </source>
</evidence>
<evidence type="ECO:0000259" key="3">
    <source>
        <dbReference type="Pfam" id="PF10350"/>
    </source>
</evidence>
<dbReference type="EMBL" id="CP144529">
    <property type="protein sequence ID" value="WWC73595.1"/>
    <property type="molecule type" value="Genomic_DNA"/>
</dbReference>
<dbReference type="EMBL" id="KI894014">
    <property type="protein sequence ID" value="OCF48033.1"/>
    <property type="molecule type" value="Genomic_DNA"/>
</dbReference>
<dbReference type="InterPro" id="IPR019442">
    <property type="entry name" value="THADA/TRM732_DUF2428"/>
</dbReference>
<dbReference type="GO" id="GO:0005829">
    <property type="term" value="C:cytosol"/>
    <property type="evidence" value="ECO:0007669"/>
    <property type="project" value="TreeGrafter"/>
</dbReference>
<reference evidence="6" key="1">
    <citation type="submission" date="2013-07" db="EMBL/GenBank/DDBJ databases">
        <title>The Genome Sequence of Cryptococcus pinus CBS10737.</title>
        <authorList>
            <consortium name="The Broad Institute Genome Sequencing Platform"/>
            <person name="Cuomo C."/>
            <person name="Litvintseva A."/>
            <person name="Chen Y."/>
            <person name="Heitman J."/>
            <person name="Sun S."/>
            <person name="Springer D."/>
            <person name="Dromer F."/>
            <person name="Young S.K."/>
            <person name="Zeng Q."/>
            <person name="Gargeya S."/>
            <person name="Fitzgerald M."/>
            <person name="Abouelleil A."/>
            <person name="Alvarado L."/>
            <person name="Berlin A.M."/>
            <person name="Chapman S.B."/>
            <person name="Dewar J."/>
            <person name="Goldberg J."/>
            <person name="Griggs A."/>
            <person name="Gujja S."/>
            <person name="Hansen M."/>
            <person name="Howarth C."/>
            <person name="Imamovic A."/>
            <person name="Larimer J."/>
            <person name="McCowan C."/>
            <person name="Murphy C."/>
            <person name="Pearson M."/>
            <person name="Priest M."/>
            <person name="Roberts A."/>
            <person name="Saif S."/>
            <person name="Shea T."/>
            <person name="Sykes S."/>
            <person name="Wortman J."/>
            <person name="Nusbaum C."/>
            <person name="Birren B."/>
        </authorList>
    </citation>
    <scope>NUCLEOTIDE SEQUENCE [LARGE SCALE GENOMIC DNA]</scope>
    <source>
        <strain evidence="6">CBS 10737</strain>
    </source>
</reference>
<name>A0A1B9HXN1_9TREE</name>
<dbReference type="OrthoDB" id="734129at2759"/>
<dbReference type="Pfam" id="PF25151">
    <property type="entry name" value="TPR_Trm732_C"/>
    <property type="match status" value="1"/>
</dbReference>
<accession>A0A1B9HXN1</accession>
<dbReference type="InterPro" id="IPR056842">
    <property type="entry name" value="THADA-like_TPR_C"/>
</dbReference>
<evidence type="ECO:0000259" key="5">
    <source>
        <dbReference type="Pfam" id="PF25151"/>
    </source>
</evidence>
<dbReference type="STRING" id="1296096.A0A1B9HXN1"/>
<feature type="domain" description="DUF2428" evidence="3">
    <location>
        <begin position="600"/>
        <end position="850"/>
    </location>
</feature>
<gene>
    <name evidence="6" type="ORF">I206_05900</name>
    <name evidence="7" type="ORF">I206_107567</name>
</gene>
<sequence>MANQAVDPQESKSLEACRKSLAKAKKEQLQDGDVIAQAIDLVLNSYPPSSNVDVKQLELLIVILRQLNSILSSTSTDVEESVMFLVYDRLVPAFQPSSHLSSLITINLEHPQKVQQQRATEALSLAGQLSTILPSPSTSTSTNQNAIFMLPVFRQAIQGGISRRSNLTIIASLLEYIPLSVIPDRLLVSLLGDLGVVDCANIRSTIIVNLLVKQISTQLASRGSSWIIEKLSPYFDPELPHSVMVNVNRYLLPSLFKIDSSYVSLFLDVLSGESTLFGTWVTVASLGVSLKIIKIKELPQKDLKDALCHEDADVRLRAFELVSASKDQIDEDVLGLVKEGFRWNNDLPSAGSRSTFSSSTYAFLVRLHQLETYTRRINRKKPNTESIKSEQESLSHILPMTESFHMWFLQYLDQGLIQARRFPVFKVLLALNLLGRYLEVFQESRDIQIRIFTKDRVEMLFSCQMSEFTEVRNRSRKILESATIPFEGYESLSTPASQALLDSALTSINLSRKTQAEAGKTTLCILFSKLIVDQTKYSQALAFVGSLITKLESAIEIVEKDLVRGIEEYPLHGSLAAIGDLLLCLDLSSSEAQQAWRPTFHHLFTLIDRIWNITKTVISLAPSNVEGMADSDRPDHEIARAYEVMASTGDDDDDGEGDGMDHTGLLSGCWRATRNAGELLATIISSPITRSFNQVIWSKDDINRAGQSFLTWMHEIRHRGTFSKIANAFAVLIEAVRPVPGLRTLCDEWLQHELLTIASDQHSTTRRSAALPYSILSIVSSDEALLDTALTSLLNLAKVDNKATSNVTKVHAFNVLKIVMLDARQTKWFGVWFERGVITALRAFESEDWNVRNVGLILFSTLVHRCLSPARGGQDLYNSRSTLLTRQSFSAFHSRYPQIIPYITRYLEAHQDESGKHSPLFPILIIVRSLRYDQDSEDLVMALRNVVRRYLSSKEFQVRQVAAQALSSMTSPADSLDVALQIQFTEKDDLNTIHGRILYLEQLISNVIIWSNNSDSSQEAFGKLLLELIDRYVPGRCPPITQAVLACVLLYKKHASSGAEELINTTQIRLNRYINSKEENYFAPGDDARQIASVTFLLLNQPNENLFLGLLSNSSTEIEGTLALEHFSRLQLLWTTQTFEVILDIALTGRSGQSIRVQALDALSRTTWPIDVMKNLKGQWASIEEQIGRIVKLRCVPVKEAALVTLGWAIKQSNADQDGSSVGLLREKLDSYSASILSFSHEDQSQPSRYAALKSLTHLTSIFFEIPNSNLHRSLLRLIQDDDEEIRFGASEIISKGLGYNRGSVQAKSIEIYWKWLEDHLKSLVTNQRSQWLNWIKDLSIDEKGYENDLKIYEQEKNSINVLFEIEPCNIFRDPLIDLFYSNKLIRNLNLNYIIESTKMIDLENGKVLSPIDDAWEARRTLLRRKQYQNPGFLI</sequence>
<organism evidence="6">
    <name type="scientific">Kwoniella pini CBS 10737</name>
    <dbReference type="NCBI Taxonomy" id="1296096"/>
    <lineage>
        <taxon>Eukaryota</taxon>
        <taxon>Fungi</taxon>
        <taxon>Dikarya</taxon>
        <taxon>Basidiomycota</taxon>
        <taxon>Agaricomycotina</taxon>
        <taxon>Tremellomycetes</taxon>
        <taxon>Tremellales</taxon>
        <taxon>Cryptococcaceae</taxon>
        <taxon>Kwoniella</taxon>
    </lineage>
</organism>
<reference evidence="7" key="2">
    <citation type="submission" date="2013-07" db="EMBL/GenBank/DDBJ databases">
        <authorList>
            <consortium name="The Broad Institute Genome Sequencing Platform"/>
            <person name="Cuomo C."/>
            <person name="Litvintseva A."/>
            <person name="Chen Y."/>
            <person name="Heitman J."/>
            <person name="Sun S."/>
            <person name="Springer D."/>
            <person name="Dromer F."/>
            <person name="Young S.K."/>
            <person name="Zeng Q."/>
            <person name="Gargeya S."/>
            <person name="Fitzgerald M."/>
            <person name="Abouelleil A."/>
            <person name="Alvarado L."/>
            <person name="Berlin A.M."/>
            <person name="Chapman S.B."/>
            <person name="Dewar J."/>
            <person name="Goldberg J."/>
            <person name="Griggs A."/>
            <person name="Gujja S."/>
            <person name="Hansen M."/>
            <person name="Howarth C."/>
            <person name="Imamovic A."/>
            <person name="Larimer J."/>
            <person name="McCowan C."/>
            <person name="Murphy C."/>
            <person name="Pearson M."/>
            <person name="Priest M."/>
            <person name="Roberts A."/>
            <person name="Saif S."/>
            <person name="Shea T."/>
            <person name="Sykes S."/>
            <person name="Wortman J."/>
            <person name="Nusbaum C."/>
            <person name="Birren B."/>
        </authorList>
    </citation>
    <scope>NUCLEOTIDE SEQUENCE</scope>
    <source>
        <strain evidence="7">CBS 10737</strain>
    </source>
</reference>
<proteinExistence type="inferred from homology"/>
<reference evidence="7" key="4">
    <citation type="submission" date="2024-02" db="EMBL/GenBank/DDBJ databases">
        <title>Comparative genomics of Cryptococcus and Kwoniella reveals pathogenesis evolution and contrasting modes of karyotype evolution via chromosome fusion or intercentromeric recombination.</title>
        <authorList>
            <person name="Coelho M.A."/>
            <person name="David-Palma M."/>
            <person name="Shea T."/>
            <person name="Bowers K."/>
            <person name="McGinley-Smith S."/>
            <person name="Mohammad A.W."/>
            <person name="Gnirke A."/>
            <person name="Yurkov A.M."/>
            <person name="Nowrousian M."/>
            <person name="Sun S."/>
            <person name="Cuomo C.A."/>
            <person name="Heitman J."/>
        </authorList>
    </citation>
    <scope>NUCLEOTIDE SEQUENCE</scope>
    <source>
        <strain evidence="7">CBS 10737</strain>
    </source>
</reference>
<comment type="similarity">
    <text evidence="1">Belongs to the THADA family.</text>
</comment>
<feature type="domain" description="tRNA (32-2'-O)-methyltransferase regulator THADA-like TPR repeats region" evidence="4">
    <location>
        <begin position="245"/>
        <end position="467"/>
    </location>
</feature>
<dbReference type="GeneID" id="30174269"/>
<reference evidence="6" key="3">
    <citation type="submission" date="2016-07" db="EMBL/GenBank/DDBJ databases">
        <title>Evolution of pathogenesis and genome organization in the Tremellales.</title>
        <authorList>
            <person name="Cuomo C."/>
            <person name="Litvintseva A."/>
            <person name="Heitman J."/>
            <person name="Chen Y."/>
            <person name="Sun S."/>
            <person name="Springer D."/>
            <person name="Dromer F."/>
            <person name="Young S."/>
            <person name="Zeng Q."/>
            <person name="Chapman S."/>
            <person name="Gujja S."/>
            <person name="Saif S."/>
            <person name="Birren B."/>
        </authorList>
    </citation>
    <scope>NUCLEOTIDE SEQUENCE</scope>
    <source>
        <strain evidence="6">CBS 10737</strain>
    </source>
</reference>
<dbReference type="KEGG" id="kpin:30174269"/>
<keyword evidence="2" id="KW-0819">tRNA processing</keyword>
<dbReference type="GO" id="GO:0030488">
    <property type="term" value="P:tRNA methylation"/>
    <property type="evidence" value="ECO:0007669"/>
    <property type="project" value="TreeGrafter"/>
</dbReference>
<protein>
    <submittedName>
        <fullName evidence="6">Uncharacterized protein</fullName>
    </submittedName>
</protein>
<dbReference type="Proteomes" id="UP000094020">
    <property type="component" value="Chromosome 11"/>
</dbReference>
<dbReference type="PANTHER" id="PTHR14387">
    <property type="entry name" value="THADA/DEATH RECEPTOR INTERACTING PROTEIN"/>
    <property type="match status" value="1"/>
</dbReference>
<dbReference type="RefSeq" id="XP_019009252.1">
    <property type="nucleotide sequence ID" value="XM_019157612.1"/>
</dbReference>
<dbReference type="InterPro" id="IPR051954">
    <property type="entry name" value="tRNA_methyltransferase_THADA"/>
</dbReference>
<feature type="domain" description="tRNA (32-2'-O)-methyltransferase regulator THADA-like C-terminal TPR repeats region" evidence="5">
    <location>
        <begin position="852"/>
        <end position="1002"/>
    </location>
</feature>
<keyword evidence="8" id="KW-1185">Reference proteome</keyword>
<dbReference type="PANTHER" id="PTHR14387:SF0">
    <property type="entry name" value="DUF2428 DOMAIN-CONTAINING PROTEIN"/>
    <property type="match status" value="1"/>
</dbReference>